<reference evidence="3 4" key="1">
    <citation type="submission" date="2018-08" db="EMBL/GenBank/DDBJ databases">
        <title>Cellulomonas rhizosphaerae sp. nov., a novel actinomycete isolated from soil.</title>
        <authorList>
            <person name="Tian Y."/>
        </authorList>
    </citation>
    <scope>NUCLEOTIDE SEQUENCE [LARGE SCALE GENOMIC DNA]</scope>
    <source>
        <strain evidence="3 4">NEAU-TCZ24</strain>
    </source>
</reference>
<dbReference type="SUPFAM" id="SSF50475">
    <property type="entry name" value="FMN-binding split barrel"/>
    <property type="match status" value="1"/>
</dbReference>
<dbReference type="GO" id="GO:0070967">
    <property type="term" value="F:coenzyme F420 binding"/>
    <property type="evidence" value="ECO:0007669"/>
    <property type="project" value="TreeGrafter"/>
</dbReference>
<proteinExistence type="inferred from homology"/>
<comment type="similarity">
    <text evidence="1">Belongs to the F420H(2)-dependent quinone reductase family.</text>
</comment>
<gene>
    <name evidence="3" type="ORF">D1825_02905</name>
</gene>
<dbReference type="RefSeq" id="WP_118765981.1">
    <property type="nucleotide sequence ID" value="NZ_QWKP01000115.1"/>
</dbReference>
<dbReference type="InterPro" id="IPR004378">
    <property type="entry name" value="F420H2_quin_Rdtase"/>
</dbReference>
<organism evidence="3 4">
    <name type="scientific">Cellulomonas rhizosphaerae</name>
    <dbReference type="NCBI Taxonomy" id="2293719"/>
    <lineage>
        <taxon>Bacteria</taxon>
        <taxon>Bacillati</taxon>
        <taxon>Actinomycetota</taxon>
        <taxon>Actinomycetes</taxon>
        <taxon>Micrococcales</taxon>
        <taxon>Cellulomonadaceae</taxon>
        <taxon>Cellulomonas</taxon>
    </lineage>
</organism>
<dbReference type="Pfam" id="PF04075">
    <property type="entry name" value="F420H2_quin_red"/>
    <property type="match status" value="1"/>
</dbReference>
<dbReference type="PANTHER" id="PTHR39428">
    <property type="entry name" value="F420H(2)-DEPENDENT QUINONE REDUCTASE RV1261C"/>
    <property type="match status" value="1"/>
</dbReference>
<dbReference type="OrthoDB" id="8225825at2"/>
<sequence>MAETNQLEINAHVIERFRAGGPIEGMHRDRLLLLTTTGRSSGEPRTAPMMFHLDEGTPVVIASAAGALHDPQWFDNLVADPAVHVELADEEYDAHAVVASGDEHDRLWADITAAYPFFLDHLAKAGRTIPLVILERA</sequence>
<evidence type="ECO:0000256" key="2">
    <source>
        <dbReference type="ARBA" id="ARBA00049106"/>
    </source>
</evidence>
<comment type="catalytic activity">
    <reaction evidence="2">
        <text>oxidized coenzyme F420-(gamma-L-Glu)(n) + a quinol + H(+) = reduced coenzyme F420-(gamma-L-Glu)(n) + a quinone</text>
        <dbReference type="Rhea" id="RHEA:39663"/>
        <dbReference type="Rhea" id="RHEA-COMP:12939"/>
        <dbReference type="Rhea" id="RHEA-COMP:14378"/>
        <dbReference type="ChEBI" id="CHEBI:15378"/>
        <dbReference type="ChEBI" id="CHEBI:24646"/>
        <dbReference type="ChEBI" id="CHEBI:132124"/>
        <dbReference type="ChEBI" id="CHEBI:133980"/>
        <dbReference type="ChEBI" id="CHEBI:139511"/>
    </reaction>
</comment>
<evidence type="ECO:0000256" key="1">
    <source>
        <dbReference type="ARBA" id="ARBA00008710"/>
    </source>
</evidence>
<evidence type="ECO:0000313" key="3">
    <source>
        <dbReference type="EMBL" id="RHA44115.1"/>
    </source>
</evidence>
<protein>
    <submittedName>
        <fullName evidence="3">Nitroreductase family deazaflavin-dependent oxidoreductase</fullName>
    </submittedName>
</protein>
<dbReference type="PANTHER" id="PTHR39428:SF3">
    <property type="entry name" value="DEAZAFLAVIN-DEPENDENT NITROREDUCTASE"/>
    <property type="match status" value="1"/>
</dbReference>
<keyword evidence="4" id="KW-1185">Reference proteome</keyword>
<dbReference type="NCBIfam" id="TIGR00026">
    <property type="entry name" value="hi_GC_TIGR00026"/>
    <property type="match status" value="1"/>
</dbReference>
<evidence type="ECO:0000313" key="4">
    <source>
        <dbReference type="Proteomes" id="UP000283374"/>
    </source>
</evidence>
<dbReference type="Proteomes" id="UP000283374">
    <property type="component" value="Unassembled WGS sequence"/>
</dbReference>
<name>A0A413RQ68_9CELL</name>
<dbReference type="Gene3D" id="2.30.110.10">
    <property type="entry name" value="Electron Transport, Fmn-binding Protein, Chain A"/>
    <property type="match status" value="1"/>
</dbReference>
<accession>A0A413RQ68</accession>
<dbReference type="InterPro" id="IPR012349">
    <property type="entry name" value="Split_barrel_FMN-bd"/>
</dbReference>
<comment type="caution">
    <text evidence="3">The sequence shown here is derived from an EMBL/GenBank/DDBJ whole genome shotgun (WGS) entry which is preliminary data.</text>
</comment>
<dbReference type="GO" id="GO:0005886">
    <property type="term" value="C:plasma membrane"/>
    <property type="evidence" value="ECO:0007669"/>
    <property type="project" value="TreeGrafter"/>
</dbReference>
<dbReference type="GO" id="GO:0016491">
    <property type="term" value="F:oxidoreductase activity"/>
    <property type="evidence" value="ECO:0007669"/>
    <property type="project" value="InterPro"/>
</dbReference>
<dbReference type="AlphaFoldDB" id="A0A413RQ68"/>
<dbReference type="EMBL" id="QWKP01000115">
    <property type="protein sequence ID" value="RHA44115.1"/>
    <property type="molecule type" value="Genomic_DNA"/>
</dbReference>